<dbReference type="OrthoDB" id="21589at2759"/>
<evidence type="ECO:0000256" key="4">
    <source>
        <dbReference type="ARBA" id="ARBA00023136"/>
    </source>
</evidence>
<gene>
    <name evidence="7" type="ORF">C1645_787459</name>
</gene>
<feature type="compositionally biased region" description="Low complexity" evidence="5">
    <location>
        <begin position="124"/>
        <end position="156"/>
    </location>
</feature>
<proteinExistence type="predicted"/>
<evidence type="ECO:0000256" key="1">
    <source>
        <dbReference type="ARBA" id="ARBA00004370"/>
    </source>
</evidence>
<dbReference type="GO" id="GO:0016020">
    <property type="term" value="C:membrane"/>
    <property type="evidence" value="ECO:0007669"/>
    <property type="project" value="UniProtKB-SubCell"/>
</dbReference>
<dbReference type="InterPro" id="IPR039751">
    <property type="entry name" value="HERPUD1/2"/>
</dbReference>
<reference evidence="7 8" key="1">
    <citation type="submission" date="2018-06" db="EMBL/GenBank/DDBJ databases">
        <title>Comparative genomics reveals the genomic features of Rhizophagus irregularis, R. cerebriforme, R. diaphanum and Gigaspora rosea, and their symbiotic lifestyle signature.</title>
        <authorList>
            <person name="Morin E."/>
            <person name="San Clemente H."/>
            <person name="Chen E.C.H."/>
            <person name="De La Providencia I."/>
            <person name="Hainaut M."/>
            <person name="Kuo A."/>
            <person name="Kohler A."/>
            <person name="Murat C."/>
            <person name="Tang N."/>
            <person name="Roy S."/>
            <person name="Loubradou J."/>
            <person name="Henrissat B."/>
            <person name="Grigoriev I.V."/>
            <person name="Corradi N."/>
            <person name="Roux C."/>
            <person name="Martin F.M."/>
        </authorList>
    </citation>
    <scope>NUCLEOTIDE SEQUENCE [LARGE SCALE GENOMIC DNA]</scope>
    <source>
        <strain evidence="7 8">DAOM 227022</strain>
    </source>
</reference>
<dbReference type="InterPro" id="IPR000626">
    <property type="entry name" value="Ubiquitin-like_dom"/>
</dbReference>
<dbReference type="STRING" id="658196.A0A397SG11"/>
<comment type="subcellular location">
    <subcellularLocation>
        <location evidence="1">Membrane</location>
    </subcellularLocation>
</comment>
<dbReference type="Proteomes" id="UP000265703">
    <property type="component" value="Unassembled WGS sequence"/>
</dbReference>
<dbReference type="PANTHER" id="PTHR12943">
    <property type="entry name" value="HOMOCYSTEINE-RESPONSIVE ENDOPLASMIC RETICULUM-RESIDENT UNIQUITIN-LIKE DOMAIN HERPUD PROTEIN FAMILY MEMBER"/>
    <property type="match status" value="1"/>
</dbReference>
<feature type="region of interest" description="Disordered" evidence="5">
    <location>
        <begin position="112"/>
        <end position="156"/>
    </location>
</feature>
<evidence type="ECO:0000313" key="8">
    <source>
        <dbReference type="Proteomes" id="UP000265703"/>
    </source>
</evidence>
<dbReference type="AlphaFoldDB" id="A0A397SG11"/>
<organism evidence="7 8">
    <name type="scientific">Glomus cerebriforme</name>
    <dbReference type="NCBI Taxonomy" id="658196"/>
    <lineage>
        <taxon>Eukaryota</taxon>
        <taxon>Fungi</taxon>
        <taxon>Fungi incertae sedis</taxon>
        <taxon>Mucoromycota</taxon>
        <taxon>Glomeromycotina</taxon>
        <taxon>Glomeromycetes</taxon>
        <taxon>Glomerales</taxon>
        <taxon>Glomeraceae</taxon>
        <taxon>Glomus</taxon>
    </lineage>
</organism>
<evidence type="ECO:0000256" key="5">
    <source>
        <dbReference type="SAM" id="MobiDB-lite"/>
    </source>
</evidence>
<keyword evidence="2" id="KW-0812">Transmembrane</keyword>
<feature type="compositionally biased region" description="Low complexity" evidence="5">
    <location>
        <begin position="339"/>
        <end position="400"/>
    </location>
</feature>
<evidence type="ECO:0000256" key="2">
    <source>
        <dbReference type="ARBA" id="ARBA00022692"/>
    </source>
</evidence>
<protein>
    <recommendedName>
        <fullName evidence="6">Ubiquitin-like domain-containing protein</fullName>
    </recommendedName>
</protein>
<dbReference type="PANTHER" id="PTHR12943:SF27">
    <property type="entry name" value="HOMOCYSTEINE-INDUCED ENDOPLASMIC RETICULUM PROTEIN, ISOFORM A"/>
    <property type="match status" value="1"/>
</dbReference>
<evidence type="ECO:0000259" key="6">
    <source>
        <dbReference type="PROSITE" id="PS50053"/>
    </source>
</evidence>
<feature type="region of interest" description="Disordered" evidence="5">
    <location>
        <begin position="315"/>
        <end position="401"/>
    </location>
</feature>
<sequence>MSELNNSLSKELSSSNDIGGDNKVRIFIRSPTTPLPDGYSILTSIDSSVLFLKQTIFETHPLKPVVRDQKLIYRGRVLSDNDLIENVLRDGLETDQTFHLVVKPSFQTIAETTGIPISPPNPRSSPQNIRSQGYTSTSISSSQSSQQQNNSDNVQNPGYFYIPQNYAQYNPQNQQLPIINQPFQFPMGYYYVMINGLPYLMPVQYPFPYTYPYQFIQTQPQIGGQVQQQPFVAPVEEQLHDNAARNQRRATTLWLVVKLGFLVYIFSQNASAERMILLYISALVIFLYQTGRLRIVRRRRRVLVPVPNEFFVQQMPQVPPIHNQAGNQPRPDGNQPILNQNNNNSPHTPTSSSSSSSSSSSNTSSSSSNSSNNNSTSNNNTPSSSSTAEQQNNNNVNGANDIVVPQQENGRTVTLQDIEHALWTFVASLIPTNAPDVAQQEDVGI</sequence>
<evidence type="ECO:0000256" key="3">
    <source>
        <dbReference type="ARBA" id="ARBA00022989"/>
    </source>
</evidence>
<keyword evidence="3" id="KW-1133">Transmembrane helix</keyword>
<dbReference type="GO" id="GO:0030968">
    <property type="term" value="P:endoplasmic reticulum unfolded protein response"/>
    <property type="evidence" value="ECO:0007669"/>
    <property type="project" value="TreeGrafter"/>
</dbReference>
<comment type="caution">
    <text evidence="7">The sequence shown here is derived from an EMBL/GenBank/DDBJ whole genome shotgun (WGS) entry which is preliminary data.</text>
</comment>
<dbReference type="SUPFAM" id="SSF54236">
    <property type="entry name" value="Ubiquitin-like"/>
    <property type="match status" value="1"/>
</dbReference>
<feature type="domain" description="Ubiquitin-like" evidence="6">
    <location>
        <begin position="24"/>
        <end position="103"/>
    </location>
</feature>
<keyword evidence="8" id="KW-1185">Reference proteome</keyword>
<keyword evidence="4" id="KW-0472">Membrane</keyword>
<dbReference type="Gene3D" id="3.10.20.90">
    <property type="entry name" value="Phosphatidylinositol 3-kinase Catalytic Subunit, Chain A, domain 1"/>
    <property type="match status" value="1"/>
</dbReference>
<dbReference type="PROSITE" id="PS50053">
    <property type="entry name" value="UBIQUITIN_2"/>
    <property type="match status" value="1"/>
</dbReference>
<evidence type="ECO:0000313" key="7">
    <source>
        <dbReference type="EMBL" id="RIA82907.1"/>
    </source>
</evidence>
<accession>A0A397SG11</accession>
<dbReference type="EMBL" id="QKYT01000619">
    <property type="protein sequence ID" value="RIA82907.1"/>
    <property type="molecule type" value="Genomic_DNA"/>
</dbReference>
<name>A0A397SG11_9GLOM</name>
<dbReference type="InterPro" id="IPR029071">
    <property type="entry name" value="Ubiquitin-like_domsf"/>
</dbReference>